<dbReference type="Gene3D" id="2.60.40.10">
    <property type="entry name" value="Immunoglobulins"/>
    <property type="match status" value="2"/>
</dbReference>
<dbReference type="PROSITE" id="PS50022">
    <property type="entry name" value="FA58C_3"/>
    <property type="match status" value="1"/>
</dbReference>
<dbReference type="Proteomes" id="UP001431776">
    <property type="component" value="Unassembled WGS sequence"/>
</dbReference>
<reference evidence="3" key="1">
    <citation type="submission" date="2023-05" db="EMBL/GenBank/DDBJ databases">
        <title>Anaerotaeda fermentans gen. nov., sp. nov., a novel anaerobic planctomycete of the new family within the order Sedimentisphaerales isolated from Taman Peninsula, Russia.</title>
        <authorList>
            <person name="Khomyakova M.A."/>
            <person name="Merkel A.Y."/>
            <person name="Slobodkin A.I."/>
        </authorList>
    </citation>
    <scope>NUCLEOTIDE SEQUENCE</scope>
    <source>
        <strain evidence="3">M17dextr</strain>
    </source>
</reference>
<comment type="caution">
    <text evidence="3">The sequence shown here is derived from an EMBL/GenBank/DDBJ whole genome shotgun (WGS) entry which is preliminary data.</text>
</comment>
<feature type="chain" id="PRO_5043756438" evidence="1">
    <location>
        <begin position="23"/>
        <end position="779"/>
    </location>
</feature>
<name>A0AAW6U5E3_9BACT</name>
<dbReference type="InterPro" id="IPR010502">
    <property type="entry name" value="Carb-bd_dom_fam9"/>
</dbReference>
<feature type="domain" description="F5/8 type C" evidence="2">
    <location>
        <begin position="344"/>
        <end position="490"/>
    </location>
</feature>
<evidence type="ECO:0000259" key="2">
    <source>
        <dbReference type="PROSITE" id="PS50022"/>
    </source>
</evidence>
<keyword evidence="1" id="KW-0732">Signal</keyword>
<feature type="signal peptide" evidence="1">
    <location>
        <begin position="1"/>
        <end position="22"/>
    </location>
</feature>
<evidence type="ECO:0000313" key="4">
    <source>
        <dbReference type="Proteomes" id="UP001431776"/>
    </source>
</evidence>
<dbReference type="Gene3D" id="2.60.40.1190">
    <property type="match status" value="1"/>
</dbReference>
<dbReference type="EMBL" id="JASCXX010000019">
    <property type="protein sequence ID" value="MDI6450388.1"/>
    <property type="molecule type" value="Genomic_DNA"/>
</dbReference>
<dbReference type="RefSeq" id="WP_349245798.1">
    <property type="nucleotide sequence ID" value="NZ_JASCXX010000019.1"/>
</dbReference>
<dbReference type="Pfam" id="PF06452">
    <property type="entry name" value="CBM9_1"/>
    <property type="match status" value="1"/>
</dbReference>
<evidence type="ECO:0000313" key="3">
    <source>
        <dbReference type="EMBL" id="MDI6450388.1"/>
    </source>
</evidence>
<proteinExistence type="predicted"/>
<dbReference type="Gene3D" id="2.60.120.260">
    <property type="entry name" value="Galactose-binding domain-like"/>
    <property type="match status" value="1"/>
</dbReference>
<dbReference type="GO" id="GO:0016052">
    <property type="term" value="P:carbohydrate catabolic process"/>
    <property type="evidence" value="ECO:0007669"/>
    <property type="project" value="InterPro"/>
</dbReference>
<dbReference type="GO" id="GO:0004553">
    <property type="term" value="F:hydrolase activity, hydrolyzing O-glycosyl compounds"/>
    <property type="evidence" value="ECO:0007669"/>
    <property type="project" value="InterPro"/>
</dbReference>
<gene>
    <name evidence="3" type="ORF">QJ522_15105</name>
</gene>
<dbReference type="AlphaFoldDB" id="A0AAW6U5E3"/>
<dbReference type="InterPro" id="IPR000421">
    <property type="entry name" value="FA58C"/>
</dbReference>
<dbReference type="InterPro" id="IPR013783">
    <property type="entry name" value="Ig-like_fold"/>
</dbReference>
<dbReference type="Gene3D" id="2.60.120.430">
    <property type="entry name" value="Galactose-binding lectin"/>
    <property type="match status" value="1"/>
</dbReference>
<protein>
    <submittedName>
        <fullName evidence="3">Sugar-binding protein</fullName>
    </submittedName>
</protein>
<evidence type="ECO:0000256" key="1">
    <source>
        <dbReference type="SAM" id="SignalP"/>
    </source>
</evidence>
<dbReference type="SUPFAM" id="SSF49344">
    <property type="entry name" value="CBD9-like"/>
    <property type="match status" value="1"/>
</dbReference>
<keyword evidence="4" id="KW-1185">Reference proteome</keyword>
<dbReference type="GO" id="GO:0030246">
    <property type="term" value="F:carbohydrate binding"/>
    <property type="evidence" value="ECO:0007669"/>
    <property type="project" value="InterPro"/>
</dbReference>
<dbReference type="Pfam" id="PF00754">
    <property type="entry name" value="F5_F8_type_C"/>
    <property type="match status" value="1"/>
</dbReference>
<accession>A0AAW6U5E3</accession>
<sequence length="779" mass="85042">MSSKKWLFVGIFGLFSLSLAMAAPPAVHPTTGEPLVITCFRGTPTAIDGDLSDWNLDAMTPAVLNTMEQLHSGQASWTGPADCSAEFYVLWDDEKIYMAVIVKDDKLSMNKTDGNIWNADCVEIFFSTTNAVAGHDEHYQYGFNANNQTWNWCNMDTAGQSAIDYLQVVSTRTADGYICEASIEYGRMLSLDFSAGNAIGFHPVIDDTDNGDRELQMTWTGREAHDQSLGYGHLILSPDPAIPPELSRYPVPEQGAVDVPTDTVLSWSPGKFAASHDVYFGTVFDDVNDATRADPKGVLLSQGQTATTYDPPGALDYGQTYYWRVDEVNGAPDFTIFKGDVWSFTAEPIGYPVENIIATTNGASEEGSGPEKTIDGSGLDAADRHSAAATDMWLADAPEGEALYIQYEFDRLYKLHEMLVWNYNVQFEMILGFGLKDVTVQYSEDGENWMVLGDVEFARGVSMAGYAANTVVDLGGIAARYVRLTVKSGWGMLGQFGLSEVRFLFVPVQAREPRPADGAAEVDLDTLLSWRAARDAASHEVYFGSNPDELSLVGSVAQAAFAPDALLFGSTYYWRIDAVGDDVWTGNLWSFSTQAYRVIEGFESYTDDIDAGEAIFDTWLDGWVNNTGSTVGYLETPFAEQTVVYGGRQSMPLQYDNTASPFYSEAERTFGAPQDWTSNGADSLSLYFRGNGTNAPQMLYVAIEDSAGQTATVSYGDPEAVLATEWQQWRIPYTDLAGVNLSRVQTMYIGLGNRSAPTAGGAGTVYIDDIGYGRPAAAD</sequence>
<dbReference type="InterPro" id="IPR008979">
    <property type="entry name" value="Galactose-bd-like_sf"/>
</dbReference>
<organism evidence="3 4">
    <name type="scientific">Anaerobaca lacustris</name>
    <dbReference type="NCBI Taxonomy" id="3044600"/>
    <lineage>
        <taxon>Bacteria</taxon>
        <taxon>Pseudomonadati</taxon>
        <taxon>Planctomycetota</taxon>
        <taxon>Phycisphaerae</taxon>
        <taxon>Sedimentisphaerales</taxon>
        <taxon>Anaerobacaceae</taxon>
        <taxon>Anaerobaca</taxon>
    </lineage>
</organism>
<dbReference type="SUPFAM" id="SSF49785">
    <property type="entry name" value="Galactose-binding domain-like"/>
    <property type="match status" value="2"/>
</dbReference>